<protein>
    <submittedName>
        <fullName evidence="1">Uncharacterized protein</fullName>
    </submittedName>
</protein>
<evidence type="ECO:0000313" key="2">
    <source>
        <dbReference type="Proteomes" id="UP001281761"/>
    </source>
</evidence>
<evidence type="ECO:0000313" key="1">
    <source>
        <dbReference type="EMBL" id="KAK2964735.1"/>
    </source>
</evidence>
<sequence length="426" mass="48065">MDVERANESSHFQCQKVLILPNIQQTARILSGDPTSHLADSVLGYTIDRTSLENTHQELFIRTACLLHKIIFLNDTTSLFGWCCLILDTEGFLHRFPLVFSENADKPPPPQVYEWAAKMELPPKTERFVKIKSSGSVTALLSATGSLWTRGLKADGTHDTSDNFVLLPAFTAEEGQIGSSLGPSYITHFYCEGLTLTVILGNGAVLVLGFVQTYNSWDKTIKNDGFIELTASTMKPRFIKNLSKTLSSENGNFGLFGQFKPCKYYPFADIFLTDEGVVFMKTFHNINRSVSHYLTPLDPSHFNHCRIITCAQQSSDVFVSETGILYLLPRTRQSHEVIIRLQSDIPTIRLEIEPTNVKQVFMATQHSVYVISRDGFVWKHELRENEEEITDVTPLLMNEAVIKTEEQNIVPVKFLLSGIQTVFLFQ</sequence>
<accession>A0ABQ9YLU6</accession>
<dbReference type="Proteomes" id="UP001281761">
    <property type="component" value="Unassembled WGS sequence"/>
</dbReference>
<organism evidence="1 2">
    <name type="scientific">Blattamonas nauphoetae</name>
    <dbReference type="NCBI Taxonomy" id="2049346"/>
    <lineage>
        <taxon>Eukaryota</taxon>
        <taxon>Metamonada</taxon>
        <taxon>Preaxostyla</taxon>
        <taxon>Oxymonadida</taxon>
        <taxon>Blattamonas</taxon>
    </lineage>
</organism>
<gene>
    <name evidence="1" type="ORF">BLNAU_35</name>
</gene>
<name>A0ABQ9YLU6_9EUKA</name>
<proteinExistence type="predicted"/>
<comment type="caution">
    <text evidence="1">The sequence shown here is derived from an EMBL/GenBank/DDBJ whole genome shotgun (WGS) entry which is preliminary data.</text>
</comment>
<keyword evidence="2" id="KW-1185">Reference proteome</keyword>
<reference evidence="1 2" key="1">
    <citation type="journal article" date="2022" name="bioRxiv">
        <title>Genomics of Preaxostyla Flagellates Illuminates Evolutionary Transitions and the Path Towards Mitochondrial Loss.</title>
        <authorList>
            <person name="Novak L.V.F."/>
            <person name="Treitli S.C."/>
            <person name="Pyrih J."/>
            <person name="Halakuc P."/>
            <person name="Pipaliya S.V."/>
            <person name="Vacek V."/>
            <person name="Brzon O."/>
            <person name="Soukal P."/>
            <person name="Eme L."/>
            <person name="Dacks J.B."/>
            <person name="Karnkowska A."/>
            <person name="Elias M."/>
            <person name="Hampl V."/>
        </authorList>
    </citation>
    <scope>NUCLEOTIDE SEQUENCE [LARGE SCALE GENOMIC DNA]</scope>
    <source>
        <strain evidence="1">NAU3</strain>
        <tissue evidence="1">Gut</tissue>
    </source>
</reference>
<dbReference type="EMBL" id="JARBJD010000001">
    <property type="protein sequence ID" value="KAK2964735.1"/>
    <property type="molecule type" value="Genomic_DNA"/>
</dbReference>